<proteinExistence type="predicted"/>
<dbReference type="AlphaFoldDB" id="X0WWY9"/>
<dbReference type="EMBL" id="BARS01049666">
    <property type="protein sequence ID" value="GAG35449.1"/>
    <property type="molecule type" value="Genomic_DNA"/>
</dbReference>
<protein>
    <submittedName>
        <fullName evidence="1">Uncharacterized protein</fullName>
    </submittedName>
</protein>
<reference evidence="1" key="1">
    <citation type="journal article" date="2014" name="Front. Microbiol.">
        <title>High frequency of phylogenetically diverse reductive dehalogenase-homologous genes in deep subseafloor sedimentary metagenomes.</title>
        <authorList>
            <person name="Kawai M."/>
            <person name="Futagami T."/>
            <person name="Toyoda A."/>
            <person name="Takaki Y."/>
            <person name="Nishi S."/>
            <person name="Hori S."/>
            <person name="Arai W."/>
            <person name="Tsubouchi T."/>
            <person name="Morono Y."/>
            <person name="Uchiyama I."/>
            <person name="Ito T."/>
            <person name="Fujiyama A."/>
            <person name="Inagaki F."/>
            <person name="Takami H."/>
        </authorList>
    </citation>
    <scope>NUCLEOTIDE SEQUENCE</scope>
    <source>
        <strain evidence="1">Expedition CK06-06</strain>
    </source>
</reference>
<evidence type="ECO:0000313" key="1">
    <source>
        <dbReference type="EMBL" id="GAG35449.1"/>
    </source>
</evidence>
<gene>
    <name evidence="1" type="ORF">S01H1_74257</name>
</gene>
<organism evidence="1">
    <name type="scientific">marine sediment metagenome</name>
    <dbReference type="NCBI Taxonomy" id="412755"/>
    <lineage>
        <taxon>unclassified sequences</taxon>
        <taxon>metagenomes</taxon>
        <taxon>ecological metagenomes</taxon>
    </lineage>
</organism>
<comment type="caution">
    <text evidence="1">The sequence shown here is derived from an EMBL/GenBank/DDBJ whole genome shotgun (WGS) entry which is preliminary data.</text>
</comment>
<accession>X0WWY9</accession>
<sequence length="154" mass="16289">MAMKYAFAQLDQNILTRKFGGTTAGVADPYVTGYHFIWFDHIPAALPNYTLQGGVNNPSSGSGTSSGLNTTADIGKVMAASCLSVTPPGGTLNKVEFTGLGGVKWAVPGNIDYGNSVSVKFLEFNRTPILDIMHGWVKLIRDYRTGISDVAGAA</sequence>
<name>X0WWY9_9ZZZZ</name>
<feature type="non-terminal residue" evidence="1">
    <location>
        <position position="154"/>
    </location>
</feature>